<feature type="region of interest" description="Disordered" evidence="1">
    <location>
        <begin position="51"/>
        <end position="88"/>
    </location>
</feature>
<dbReference type="EMBL" id="MEXH01000028">
    <property type="protein sequence ID" value="OGC91816.1"/>
    <property type="molecule type" value="Genomic_DNA"/>
</dbReference>
<gene>
    <name evidence="2" type="ORF">A2876_04620</name>
</gene>
<dbReference type="Proteomes" id="UP000178176">
    <property type="component" value="Unassembled WGS sequence"/>
</dbReference>
<protein>
    <submittedName>
        <fullName evidence="2">Uncharacterized protein</fullName>
    </submittedName>
</protein>
<feature type="compositionally biased region" description="Polar residues" evidence="1">
    <location>
        <begin position="58"/>
        <end position="71"/>
    </location>
</feature>
<evidence type="ECO:0000313" key="2">
    <source>
        <dbReference type="EMBL" id="OGC91816.1"/>
    </source>
</evidence>
<reference evidence="2 3" key="1">
    <citation type="journal article" date="2016" name="Nat. Commun.">
        <title>Thousands of microbial genomes shed light on interconnected biogeochemical processes in an aquifer system.</title>
        <authorList>
            <person name="Anantharaman K."/>
            <person name="Brown C.T."/>
            <person name="Hug L.A."/>
            <person name="Sharon I."/>
            <person name="Castelle C.J."/>
            <person name="Probst A.J."/>
            <person name="Thomas B.C."/>
            <person name="Singh A."/>
            <person name="Wilkins M.J."/>
            <person name="Karaoz U."/>
            <person name="Brodie E.L."/>
            <person name="Williams K.H."/>
            <person name="Hubbard S.S."/>
            <person name="Banfield J.F."/>
        </authorList>
    </citation>
    <scope>NUCLEOTIDE SEQUENCE [LARGE SCALE GENOMIC DNA]</scope>
</reference>
<dbReference type="AlphaFoldDB" id="A0A1F4YDI1"/>
<accession>A0A1F4YDI1</accession>
<organism evidence="2 3">
    <name type="scientific">Candidatus Amesbacteria bacterium RIFCSPHIGHO2_01_FULL_48_32b</name>
    <dbReference type="NCBI Taxonomy" id="1797253"/>
    <lineage>
        <taxon>Bacteria</taxon>
        <taxon>Candidatus Amesiibacteriota</taxon>
    </lineage>
</organism>
<proteinExistence type="predicted"/>
<evidence type="ECO:0000256" key="1">
    <source>
        <dbReference type="SAM" id="MobiDB-lite"/>
    </source>
</evidence>
<sequence length="109" mass="12321">MNKIAGMRFKYKFLNNEESSRRMEMAYGKIFQLALERIRLELLSTLEYTNGNGGKGGISNTRGSCRPTQSQKDYHLPNVPSRQDPGSEVWEGMADKQSVIYGVVSRKGD</sequence>
<evidence type="ECO:0000313" key="3">
    <source>
        <dbReference type="Proteomes" id="UP000178176"/>
    </source>
</evidence>
<name>A0A1F4YDI1_9BACT</name>
<comment type="caution">
    <text evidence="2">The sequence shown here is derived from an EMBL/GenBank/DDBJ whole genome shotgun (WGS) entry which is preliminary data.</text>
</comment>